<dbReference type="InterPro" id="IPR006311">
    <property type="entry name" value="TAT_signal"/>
</dbReference>
<proteinExistence type="predicted"/>
<dbReference type="EMBL" id="JACHNF010000001">
    <property type="protein sequence ID" value="MBB5981218.1"/>
    <property type="molecule type" value="Genomic_DNA"/>
</dbReference>
<gene>
    <name evidence="2" type="ORF">HDA44_004559</name>
</gene>
<feature type="signal peptide" evidence="1">
    <location>
        <begin position="1"/>
        <end position="28"/>
    </location>
</feature>
<dbReference type="PROSITE" id="PS51318">
    <property type="entry name" value="TAT"/>
    <property type="match status" value="1"/>
</dbReference>
<dbReference type="Proteomes" id="UP000558997">
    <property type="component" value="Unassembled WGS sequence"/>
</dbReference>
<sequence>MPPISQKHTPKLSRRLLLSVPVATVAVAAVQPPAQALKKPECVADLIRPT</sequence>
<name>A0A841E1E2_9ACTN</name>
<protein>
    <submittedName>
        <fullName evidence="2">Uncharacterized protein</fullName>
    </submittedName>
</protein>
<comment type="caution">
    <text evidence="2">The sequence shown here is derived from an EMBL/GenBank/DDBJ whole genome shotgun (WGS) entry which is preliminary data.</text>
</comment>
<feature type="chain" id="PRO_5039213956" evidence="1">
    <location>
        <begin position="29"/>
        <end position="50"/>
    </location>
</feature>
<evidence type="ECO:0000313" key="3">
    <source>
        <dbReference type="Proteomes" id="UP000558997"/>
    </source>
</evidence>
<reference evidence="2 3" key="1">
    <citation type="submission" date="2020-08" db="EMBL/GenBank/DDBJ databases">
        <title>Sequencing the genomes of 1000 actinobacteria strains.</title>
        <authorList>
            <person name="Klenk H.-P."/>
        </authorList>
    </citation>
    <scope>NUCLEOTIDE SEQUENCE [LARGE SCALE GENOMIC DNA]</scope>
    <source>
        <strain evidence="2 3">DSM 17294</strain>
    </source>
</reference>
<keyword evidence="1" id="KW-0732">Signal</keyword>
<evidence type="ECO:0000256" key="1">
    <source>
        <dbReference type="SAM" id="SignalP"/>
    </source>
</evidence>
<organism evidence="2 3">
    <name type="scientific">Kribbella solani</name>
    <dbReference type="NCBI Taxonomy" id="236067"/>
    <lineage>
        <taxon>Bacteria</taxon>
        <taxon>Bacillati</taxon>
        <taxon>Actinomycetota</taxon>
        <taxon>Actinomycetes</taxon>
        <taxon>Propionibacteriales</taxon>
        <taxon>Kribbellaceae</taxon>
        <taxon>Kribbella</taxon>
    </lineage>
</organism>
<dbReference type="AlphaFoldDB" id="A0A841E1E2"/>
<evidence type="ECO:0000313" key="2">
    <source>
        <dbReference type="EMBL" id="MBB5981218.1"/>
    </source>
</evidence>
<accession>A0A841E1E2</accession>
<keyword evidence="3" id="KW-1185">Reference proteome</keyword>